<dbReference type="EMBL" id="CM047899">
    <property type="protein sequence ID" value="KAJ0102666.1"/>
    <property type="molecule type" value="Genomic_DNA"/>
</dbReference>
<organism evidence="1 2">
    <name type="scientific">Pistacia atlantica</name>
    <dbReference type="NCBI Taxonomy" id="434234"/>
    <lineage>
        <taxon>Eukaryota</taxon>
        <taxon>Viridiplantae</taxon>
        <taxon>Streptophyta</taxon>
        <taxon>Embryophyta</taxon>
        <taxon>Tracheophyta</taxon>
        <taxon>Spermatophyta</taxon>
        <taxon>Magnoliopsida</taxon>
        <taxon>eudicotyledons</taxon>
        <taxon>Gunneridae</taxon>
        <taxon>Pentapetalae</taxon>
        <taxon>rosids</taxon>
        <taxon>malvids</taxon>
        <taxon>Sapindales</taxon>
        <taxon>Anacardiaceae</taxon>
        <taxon>Pistacia</taxon>
    </lineage>
</organism>
<gene>
    <name evidence="1" type="ORF">Patl1_05880</name>
</gene>
<comment type="caution">
    <text evidence="1">The sequence shown here is derived from an EMBL/GenBank/DDBJ whole genome shotgun (WGS) entry which is preliminary data.</text>
</comment>
<sequence length="202" mass="21980">MGRRRAAKWEVKRFVWLLVVLFMNLHMLAAASSPLHKKAFSSDSSEDIDQGNKYVPEHEHGTGTANVDHYARSDIVESSKFAHGTGGAHAGGGSPGFGEHGSNGGSGTPYVQGGTTVIPIYAGGAASNHHPNTHRNAVSCKPEFNWISHPDLDCRCLVCTFIKWIGKLEPIHPSSAREFLFACVRHVCRNCECVFINVNVLN</sequence>
<reference evidence="2" key="1">
    <citation type="journal article" date="2023" name="G3 (Bethesda)">
        <title>Genome assembly and association tests identify interacting loci associated with vigor, precocity, and sex in interspecific pistachio rootstocks.</title>
        <authorList>
            <person name="Palmer W."/>
            <person name="Jacygrad E."/>
            <person name="Sagayaradj S."/>
            <person name="Cavanaugh K."/>
            <person name="Han R."/>
            <person name="Bertier L."/>
            <person name="Beede B."/>
            <person name="Kafkas S."/>
            <person name="Golino D."/>
            <person name="Preece J."/>
            <person name="Michelmore R."/>
        </authorList>
    </citation>
    <scope>NUCLEOTIDE SEQUENCE [LARGE SCALE GENOMIC DNA]</scope>
</reference>
<evidence type="ECO:0000313" key="2">
    <source>
        <dbReference type="Proteomes" id="UP001164250"/>
    </source>
</evidence>
<name>A0ACC1BU58_9ROSI</name>
<protein>
    <submittedName>
        <fullName evidence="1">Uncharacterized protein</fullName>
    </submittedName>
</protein>
<evidence type="ECO:0000313" key="1">
    <source>
        <dbReference type="EMBL" id="KAJ0102666.1"/>
    </source>
</evidence>
<proteinExistence type="predicted"/>
<keyword evidence="2" id="KW-1185">Reference proteome</keyword>
<dbReference type="Proteomes" id="UP001164250">
    <property type="component" value="Chromosome 3"/>
</dbReference>
<accession>A0ACC1BU58</accession>